<dbReference type="GeneID" id="10098777"/>
<organism evidence="5 6">
    <name type="scientific">Aspergillus oryzae (strain ATCC 42149 / RIB 40)</name>
    <name type="common">Yellow koji mold</name>
    <dbReference type="NCBI Taxonomy" id="510516"/>
    <lineage>
        <taxon>Eukaryota</taxon>
        <taxon>Fungi</taxon>
        <taxon>Dikarya</taxon>
        <taxon>Ascomycota</taxon>
        <taxon>Pezizomycotina</taxon>
        <taxon>Eurotiomycetes</taxon>
        <taxon>Eurotiomycetidae</taxon>
        <taxon>Eurotiales</taxon>
        <taxon>Aspergillaceae</taxon>
        <taxon>Aspergillus</taxon>
        <taxon>Aspergillus subgen. Circumdati</taxon>
    </lineage>
</organism>
<accession>Q2PIY9</accession>
<dbReference type="PANTHER" id="PTHR15481:SF0">
    <property type="entry name" value="LD23870P-RELATED"/>
    <property type="match status" value="1"/>
</dbReference>
<feature type="compositionally biased region" description="Low complexity" evidence="3">
    <location>
        <begin position="233"/>
        <end position="242"/>
    </location>
</feature>
<dbReference type="SMART" id="SM00360">
    <property type="entry name" value="RRM"/>
    <property type="match status" value="1"/>
</dbReference>
<feature type="domain" description="RRM" evidence="4">
    <location>
        <begin position="110"/>
        <end position="207"/>
    </location>
</feature>
<name>Q2PIY9_ASPOR</name>
<feature type="region of interest" description="Disordered" evidence="3">
    <location>
        <begin position="1"/>
        <end position="110"/>
    </location>
</feature>
<dbReference type="SUPFAM" id="SSF54928">
    <property type="entry name" value="RNA-binding domain, RBD"/>
    <property type="match status" value="1"/>
</dbReference>
<dbReference type="PROSITE" id="PS50102">
    <property type="entry name" value="RRM"/>
    <property type="match status" value="1"/>
</dbReference>
<keyword evidence="6" id="KW-1185">Reference proteome</keyword>
<protein>
    <submittedName>
        <fullName evidence="5">DNA, SC206</fullName>
    </submittedName>
</protein>
<feature type="compositionally biased region" description="Basic and acidic residues" evidence="3">
    <location>
        <begin position="34"/>
        <end position="50"/>
    </location>
</feature>
<evidence type="ECO:0000256" key="1">
    <source>
        <dbReference type="ARBA" id="ARBA00022884"/>
    </source>
</evidence>
<dbReference type="Proteomes" id="UP000006564">
    <property type="component" value="Chromosome 7"/>
</dbReference>
<evidence type="ECO:0000256" key="3">
    <source>
        <dbReference type="SAM" id="MobiDB-lite"/>
    </source>
</evidence>
<dbReference type="GO" id="GO:0000398">
    <property type="term" value="P:mRNA splicing, via spliceosome"/>
    <property type="evidence" value="ECO:0007669"/>
    <property type="project" value="TreeGrafter"/>
</dbReference>
<dbReference type="InterPro" id="IPR012677">
    <property type="entry name" value="Nucleotide-bd_a/b_plait_sf"/>
</dbReference>
<dbReference type="RefSeq" id="XP_023093716.1">
    <property type="nucleotide sequence ID" value="XM_023233187.1"/>
</dbReference>
<evidence type="ECO:0000256" key="2">
    <source>
        <dbReference type="PROSITE-ProRule" id="PRU00176"/>
    </source>
</evidence>
<feature type="compositionally biased region" description="Basic residues" evidence="3">
    <location>
        <begin position="81"/>
        <end position="92"/>
    </location>
</feature>
<dbReference type="EMBL" id="AP007172">
    <property type="protein sequence ID" value="BAE65385.1"/>
    <property type="molecule type" value="Genomic_DNA"/>
</dbReference>
<feature type="compositionally biased region" description="Basic residues" evidence="3">
    <location>
        <begin position="293"/>
        <end position="311"/>
    </location>
</feature>
<keyword evidence="1 2" id="KW-0694">RNA-binding</keyword>
<dbReference type="Pfam" id="PF00076">
    <property type="entry name" value="RRM_1"/>
    <property type="match status" value="1"/>
</dbReference>
<sequence>MSATARGRSPNRSPLDPGPEQASTPMRRTMSPRSESRPGSERSPSSDHVRRNGYRSRSRSRSASRSRMLSRSRSRSWSSRSRSRSRGSRRCRDRSYSETPSPSDNLPRSSKIVVEKLTKNVTESHLREIFGSFGGIESLDLPMNKACMYGQISLSLYQPPNALFQVMTNRGTAYILFNDPADAEAAIAHMHEAQLDGAVLNVSIVLPRRAFSQSPPPQSGRVSFGRQRHSRGQPSDSRYSRPSPYPPRSPPHQRRFGRTRPMERHDLYRPRTLSRSRSPRRSRSSELRSTSPPRRRGQLRSSSPRRGRRRSPSYSSYDYSSHSDRSRSPSRSRGPGRYGPQRR</sequence>
<dbReference type="KEGG" id="aor:AO090206000005"/>
<feature type="compositionally biased region" description="Low complexity" evidence="3">
    <location>
        <begin position="329"/>
        <end position="343"/>
    </location>
</feature>
<dbReference type="HOGENOM" id="CLU_054059_0_0_1"/>
<feature type="compositionally biased region" description="Basic and acidic residues" evidence="3">
    <location>
        <begin position="260"/>
        <end position="269"/>
    </location>
</feature>
<proteinExistence type="predicted"/>
<dbReference type="GO" id="GO:0003723">
    <property type="term" value="F:RNA binding"/>
    <property type="evidence" value="ECO:0007669"/>
    <property type="project" value="UniProtKB-UniRule"/>
</dbReference>
<feature type="compositionally biased region" description="Basic residues" evidence="3">
    <location>
        <begin position="51"/>
        <end position="74"/>
    </location>
</feature>
<dbReference type="GO" id="GO:0061574">
    <property type="term" value="C:ASAP complex"/>
    <property type="evidence" value="ECO:0007669"/>
    <property type="project" value="TreeGrafter"/>
</dbReference>
<evidence type="ECO:0000313" key="6">
    <source>
        <dbReference type="Proteomes" id="UP000006564"/>
    </source>
</evidence>
<dbReference type="AlphaFoldDB" id="Q2PIY9"/>
<feature type="compositionally biased region" description="Basic residues" evidence="3">
    <location>
        <begin position="272"/>
        <end position="282"/>
    </location>
</feature>
<dbReference type="PANTHER" id="PTHR15481">
    <property type="entry name" value="RIBONUCLEIC ACID BINDING PROTEIN S1"/>
    <property type="match status" value="1"/>
</dbReference>
<reference evidence="5 6" key="1">
    <citation type="journal article" date="2005" name="Nature">
        <title>Genome sequencing and analysis of Aspergillus oryzae.</title>
        <authorList>
            <person name="Machida M."/>
            <person name="Asai K."/>
            <person name="Sano M."/>
            <person name="Tanaka T."/>
            <person name="Kumagai T."/>
            <person name="Terai G."/>
            <person name="Kusumoto K."/>
            <person name="Arima T."/>
            <person name="Akita O."/>
            <person name="Kashiwagi Y."/>
            <person name="Abe K."/>
            <person name="Gomi K."/>
            <person name="Horiuchi H."/>
            <person name="Kitamoto K."/>
            <person name="Kobayashi T."/>
            <person name="Takeuchi M."/>
            <person name="Denning D.W."/>
            <person name="Galagan J.E."/>
            <person name="Nierman W.C."/>
            <person name="Yu J."/>
            <person name="Archer D.B."/>
            <person name="Bennett J.W."/>
            <person name="Bhatnagar D."/>
            <person name="Cleveland T.E."/>
            <person name="Fedorova N.D."/>
            <person name="Gotoh O."/>
            <person name="Horikawa H."/>
            <person name="Hosoyama A."/>
            <person name="Ichinomiya M."/>
            <person name="Igarashi R."/>
            <person name="Iwashita K."/>
            <person name="Juvvadi P.R."/>
            <person name="Kato M."/>
            <person name="Kato Y."/>
            <person name="Kin T."/>
            <person name="Kokubun A."/>
            <person name="Maeda H."/>
            <person name="Maeyama N."/>
            <person name="Maruyama J."/>
            <person name="Nagasaki H."/>
            <person name="Nakajima T."/>
            <person name="Oda K."/>
            <person name="Okada K."/>
            <person name="Paulsen I."/>
            <person name="Sakamoto K."/>
            <person name="Sawano T."/>
            <person name="Takahashi M."/>
            <person name="Takase K."/>
            <person name="Terabayashi Y."/>
            <person name="Wortman J."/>
            <person name="Yamada O."/>
            <person name="Yamagata Y."/>
            <person name="Anazawa H."/>
            <person name="Hata Y."/>
            <person name="Koide Y."/>
            <person name="Komori T."/>
            <person name="Koyama Y."/>
            <person name="Minetoki T."/>
            <person name="Suharnan S."/>
            <person name="Tanaka A."/>
            <person name="Isono K."/>
            <person name="Kuhara S."/>
            <person name="Ogasawara N."/>
            <person name="Kikuchi H."/>
        </authorList>
    </citation>
    <scope>NUCLEOTIDE SEQUENCE [LARGE SCALE GENOMIC DNA]</scope>
    <source>
        <strain evidence="6">ATCC 42149 / RIB 40</strain>
    </source>
</reference>
<dbReference type="GO" id="GO:0005737">
    <property type="term" value="C:cytoplasm"/>
    <property type="evidence" value="ECO:0007669"/>
    <property type="project" value="TreeGrafter"/>
</dbReference>
<feature type="region of interest" description="Disordered" evidence="3">
    <location>
        <begin position="210"/>
        <end position="343"/>
    </location>
</feature>
<dbReference type="STRING" id="510516.Q2PIY9"/>
<dbReference type="Gene3D" id="3.30.70.330">
    <property type="match status" value="1"/>
</dbReference>
<feature type="compositionally biased region" description="Polar residues" evidence="3">
    <location>
        <begin position="98"/>
        <end position="108"/>
    </location>
</feature>
<dbReference type="InterPro" id="IPR035979">
    <property type="entry name" value="RBD_domain_sf"/>
</dbReference>
<dbReference type="InterPro" id="IPR000504">
    <property type="entry name" value="RRM_dom"/>
</dbReference>
<dbReference type="GO" id="GO:0005654">
    <property type="term" value="C:nucleoplasm"/>
    <property type="evidence" value="ECO:0007669"/>
    <property type="project" value="TreeGrafter"/>
</dbReference>
<evidence type="ECO:0000313" key="5">
    <source>
        <dbReference type="EMBL" id="BAE65385.1"/>
    </source>
</evidence>
<evidence type="ECO:0000259" key="4">
    <source>
        <dbReference type="PROSITE" id="PS50102"/>
    </source>
</evidence>
<gene>
    <name evidence="5" type="ORF">AO090206000005</name>
</gene>